<proteinExistence type="inferred from homology"/>
<evidence type="ECO:0000256" key="4">
    <source>
        <dbReference type="ARBA" id="ARBA00022980"/>
    </source>
</evidence>
<dbReference type="GeneTree" id="ENSGT00390000005763"/>
<dbReference type="GO" id="GO:0005762">
    <property type="term" value="C:mitochondrial large ribosomal subunit"/>
    <property type="evidence" value="ECO:0007669"/>
    <property type="project" value="InterPro"/>
</dbReference>
<comment type="subcellular location">
    <subcellularLocation>
        <location evidence="1">Mitochondrion</location>
    </subcellularLocation>
</comment>
<dbReference type="GO" id="GO:0032543">
    <property type="term" value="P:mitochondrial translation"/>
    <property type="evidence" value="ECO:0007669"/>
    <property type="project" value="InterPro"/>
</dbReference>
<keyword evidence="11" id="KW-1185">Reference proteome</keyword>
<dbReference type="InParanoid" id="A0A3P8UUA7"/>
<dbReference type="GeneID" id="103388248"/>
<dbReference type="CTD" id="122704"/>
<keyword evidence="5" id="KW-0496">Mitochondrion</keyword>
<dbReference type="OrthoDB" id="10249237at2759"/>
<keyword evidence="6" id="KW-0687">Ribonucleoprotein</keyword>
<reference evidence="10" key="3">
    <citation type="submission" date="2025-09" db="UniProtKB">
        <authorList>
            <consortium name="Ensembl"/>
        </authorList>
    </citation>
    <scope>IDENTIFICATION</scope>
</reference>
<comment type="similarity">
    <text evidence="2">Belongs to the mitochondrion-specific ribosomal protein mL52 family.</text>
</comment>
<keyword evidence="3" id="KW-0809">Transit peptide</keyword>
<dbReference type="AlphaFoldDB" id="A0A3P8UUA7"/>
<evidence type="ECO:0000256" key="1">
    <source>
        <dbReference type="ARBA" id="ARBA00004173"/>
    </source>
</evidence>
<keyword evidence="4" id="KW-0689">Ribosomal protein</keyword>
<dbReference type="Proteomes" id="UP000265120">
    <property type="component" value="Chromosome 1"/>
</dbReference>
<dbReference type="PANTHER" id="PTHR34090:SF1">
    <property type="entry name" value="LARGE RIBOSOMAL SUBUNIT PROTEIN ML52"/>
    <property type="match status" value="1"/>
</dbReference>
<dbReference type="Pfam" id="PF18699">
    <property type="entry name" value="MRPL52"/>
    <property type="match status" value="1"/>
</dbReference>
<name>A0A3P8UUA7_CYNSE</name>
<evidence type="ECO:0000256" key="3">
    <source>
        <dbReference type="ARBA" id="ARBA00022946"/>
    </source>
</evidence>
<dbReference type="Ensembl" id="ENSCSET00000006837.1">
    <property type="protein sequence ID" value="ENSCSEP00000006763.1"/>
    <property type="gene ID" value="ENSCSEG00000004375.1"/>
</dbReference>
<dbReference type="OMA" id="RSIDQKW"/>
<dbReference type="RefSeq" id="XP_008321382.1">
    <property type="nucleotide sequence ID" value="XM_008323160.3"/>
</dbReference>
<evidence type="ECO:0000256" key="2">
    <source>
        <dbReference type="ARBA" id="ARBA00007232"/>
    </source>
</evidence>
<evidence type="ECO:0000256" key="8">
    <source>
        <dbReference type="ARBA" id="ARBA00035425"/>
    </source>
</evidence>
<evidence type="ECO:0000313" key="11">
    <source>
        <dbReference type="Proteomes" id="UP000265120"/>
    </source>
</evidence>
<evidence type="ECO:0000256" key="6">
    <source>
        <dbReference type="ARBA" id="ARBA00023274"/>
    </source>
</evidence>
<dbReference type="GO" id="GO:0003735">
    <property type="term" value="F:structural constituent of ribosome"/>
    <property type="evidence" value="ECO:0007669"/>
    <property type="project" value="InterPro"/>
</dbReference>
<protein>
    <recommendedName>
        <fullName evidence="7">Large ribosomal subunit protein mL52</fullName>
    </recommendedName>
    <alternativeName>
        <fullName evidence="8">39S ribosomal protein L52, mitochondrial</fullName>
    </alternativeName>
</protein>
<dbReference type="STRING" id="244447.ENSCSEP00000006763"/>
<evidence type="ECO:0000256" key="9">
    <source>
        <dbReference type="SAM" id="MobiDB-lite"/>
    </source>
</evidence>
<evidence type="ECO:0000256" key="7">
    <source>
        <dbReference type="ARBA" id="ARBA00035181"/>
    </source>
</evidence>
<evidence type="ECO:0000256" key="5">
    <source>
        <dbReference type="ARBA" id="ARBA00023128"/>
    </source>
</evidence>
<dbReference type="PANTHER" id="PTHR34090">
    <property type="entry name" value="39S RIBOSOMAL PROTEIN L52, MITOCHONDRIAL"/>
    <property type="match status" value="1"/>
</dbReference>
<organism evidence="10 11">
    <name type="scientific">Cynoglossus semilaevis</name>
    <name type="common">Tongue sole</name>
    <dbReference type="NCBI Taxonomy" id="244447"/>
    <lineage>
        <taxon>Eukaryota</taxon>
        <taxon>Metazoa</taxon>
        <taxon>Chordata</taxon>
        <taxon>Craniata</taxon>
        <taxon>Vertebrata</taxon>
        <taxon>Euteleostomi</taxon>
        <taxon>Actinopterygii</taxon>
        <taxon>Neopterygii</taxon>
        <taxon>Teleostei</taxon>
        <taxon>Neoteleostei</taxon>
        <taxon>Acanthomorphata</taxon>
        <taxon>Carangaria</taxon>
        <taxon>Pleuronectiformes</taxon>
        <taxon>Pleuronectoidei</taxon>
        <taxon>Cynoglossidae</taxon>
        <taxon>Cynoglossinae</taxon>
        <taxon>Cynoglossus</taxon>
    </lineage>
</organism>
<reference evidence="10" key="2">
    <citation type="submission" date="2025-08" db="UniProtKB">
        <authorList>
            <consortium name="Ensembl"/>
        </authorList>
    </citation>
    <scope>IDENTIFICATION</scope>
</reference>
<evidence type="ECO:0000313" key="10">
    <source>
        <dbReference type="Ensembl" id="ENSCSEP00000006763.1"/>
    </source>
</evidence>
<reference evidence="10 11" key="1">
    <citation type="journal article" date="2014" name="Nat. Genet.">
        <title>Whole-genome sequence of a flatfish provides insights into ZW sex chromosome evolution and adaptation to a benthic lifestyle.</title>
        <authorList>
            <person name="Chen S."/>
            <person name="Zhang G."/>
            <person name="Shao C."/>
            <person name="Huang Q."/>
            <person name="Liu G."/>
            <person name="Zhang P."/>
            <person name="Song W."/>
            <person name="An N."/>
            <person name="Chalopin D."/>
            <person name="Volff J.N."/>
            <person name="Hong Y."/>
            <person name="Li Q."/>
            <person name="Sha Z."/>
            <person name="Zhou H."/>
            <person name="Xie M."/>
            <person name="Yu Q."/>
            <person name="Liu Y."/>
            <person name="Xiang H."/>
            <person name="Wang N."/>
            <person name="Wu K."/>
            <person name="Yang C."/>
            <person name="Zhou Q."/>
            <person name="Liao X."/>
            <person name="Yang L."/>
            <person name="Hu Q."/>
            <person name="Zhang J."/>
            <person name="Meng L."/>
            <person name="Jin L."/>
            <person name="Tian Y."/>
            <person name="Lian J."/>
            <person name="Yang J."/>
            <person name="Miao G."/>
            <person name="Liu S."/>
            <person name="Liang Z."/>
            <person name="Yan F."/>
            <person name="Li Y."/>
            <person name="Sun B."/>
            <person name="Zhang H."/>
            <person name="Zhang J."/>
            <person name="Zhu Y."/>
            <person name="Du M."/>
            <person name="Zhao Y."/>
            <person name="Schartl M."/>
            <person name="Tang Q."/>
            <person name="Wang J."/>
        </authorList>
    </citation>
    <scope>NUCLEOTIDE SEQUENCE</scope>
</reference>
<accession>A0A3P8UUA7</accession>
<dbReference type="InterPro" id="IPR034596">
    <property type="entry name" value="Ribosomal_mL52"/>
</dbReference>
<dbReference type="KEGG" id="csem:103388248"/>
<feature type="region of interest" description="Disordered" evidence="9">
    <location>
        <begin position="56"/>
        <end position="77"/>
    </location>
</feature>
<sequence length="132" mass="15373">MQIKMAAAIRTLCRSAFRNQSRHFSTTCSIQAGQKWRIEHGLARSNSEYGPLTDLPDWSFADGRPAPPLKGQLRRKKEREDLARRVVMLNSEMDKGIQVWKDKLIETRQQEEQRKSLLFKPKGKLLKKKNTH</sequence>